<proteinExistence type="predicted"/>
<dbReference type="Pfam" id="PF03463">
    <property type="entry name" value="eRF1_1"/>
    <property type="match status" value="1"/>
</dbReference>
<evidence type="ECO:0000259" key="4">
    <source>
        <dbReference type="SMART" id="SM01194"/>
    </source>
</evidence>
<dbReference type="SUPFAM" id="SSF55315">
    <property type="entry name" value="L30e-like"/>
    <property type="match status" value="1"/>
</dbReference>
<dbReference type="SUPFAM" id="SSF55481">
    <property type="entry name" value="N-terminal domain of eukaryotic peptide chain release factor subunit 1, ERF1"/>
    <property type="match status" value="1"/>
</dbReference>
<dbReference type="GO" id="GO:0005737">
    <property type="term" value="C:cytoplasm"/>
    <property type="evidence" value="ECO:0007669"/>
    <property type="project" value="UniProtKB-SubCell"/>
</dbReference>
<evidence type="ECO:0000313" key="6">
    <source>
        <dbReference type="Proteomes" id="UP001159042"/>
    </source>
</evidence>
<organism evidence="5 6">
    <name type="scientific">Exocentrus adspersus</name>
    <dbReference type="NCBI Taxonomy" id="1586481"/>
    <lineage>
        <taxon>Eukaryota</taxon>
        <taxon>Metazoa</taxon>
        <taxon>Ecdysozoa</taxon>
        <taxon>Arthropoda</taxon>
        <taxon>Hexapoda</taxon>
        <taxon>Insecta</taxon>
        <taxon>Pterygota</taxon>
        <taxon>Neoptera</taxon>
        <taxon>Endopterygota</taxon>
        <taxon>Coleoptera</taxon>
        <taxon>Polyphaga</taxon>
        <taxon>Cucujiformia</taxon>
        <taxon>Chrysomeloidea</taxon>
        <taxon>Cerambycidae</taxon>
        <taxon>Lamiinae</taxon>
        <taxon>Acanthocinini</taxon>
        <taxon>Exocentrus</taxon>
    </lineage>
</organism>
<dbReference type="InterPro" id="IPR005142">
    <property type="entry name" value="eRF1_3"/>
</dbReference>
<dbReference type="Gene3D" id="3.30.420.60">
    <property type="entry name" value="eRF1 domain 2"/>
    <property type="match status" value="1"/>
</dbReference>
<dbReference type="SMART" id="SM01194">
    <property type="entry name" value="eRF1_1"/>
    <property type="match status" value="1"/>
</dbReference>
<dbReference type="EMBL" id="JANEYG010000204">
    <property type="protein sequence ID" value="KAJ8911251.1"/>
    <property type="molecule type" value="Genomic_DNA"/>
</dbReference>
<evidence type="ECO:0000256" key="2">
    <source>
        <dbReference type="ARBA" id="ARBA00013382"/>
    </source>
</evidence>
<dbReference type="InterPro" id="IPR042226">
    <property type="entry name" value="eFR1_2_sf"/>
</dbReference>
<sequence>MSEQVYDEVEKWRTRKLLISLRDSKGNGTSMISLIIPPKEQLPKVQRMLTDEYGTATNIKSRVNRLSVLAAITSAQQKLKMYNKVPDNGLAIFVGTILEQNKDKKISLGNNAYQKPINTSFYLCVILNFMLEKRYNYVKKISELCTALYISNDKVNVEGLILTGYTDFKNELKEILDQRLKRRVLLKKLIVYENLDLEYESQSFIDYIAENYRDYNCELAFVGDKSPEGSQFVEGFGGIGVYFKI</sequence>
<comment type="subcellular location">
    <subcellularLocation>
        <location evidence="1">Cytoplasm</location>
    </subcellularLocation>
</comment>
<protein>
    <recommendedName>
        <fullName evidence="2">Eukaryotic peptide chain release factor subunit 1</fullName>
    </recommendedName>
</protein>
<name>A0AAV8VAH1_9CUCU</name>
<accession>A0AAV8VAH1</accession>
<dbReference type="Pfam" id="PF03465">
    <property type="entry name" value="eRF1_3"/>
    <property type="match status" value="1"/>
</dbReference>
<evidence type="ECO:0000313" key="5">
    <source>
        <dbReference type="EMBL" id="KAJ8911251.1"/>
    </source>
</evidence>
<dbReference type="InterPro" id="IPR005140">
    <property type="entry name" value="eRF1_Pelota-like_N"/>
</dbReference>
<gene>
    <name evidence="5" type="ORF">NQ315_003470</name>
</gene>
<dbReference type="InterPro" id="IPR004403">
    <property type="entry name" value="Peptide_chain-rel_eRF1/aRF1"/>
</dbReference>
<dbReference type="GO" id="GO:0003747">
    <property type="term" value="F:translation release factor activity"/>
    <property type="evidence" value="ECO:0007669"/>
    <property type="project" value="InterPro"/>
</dbReference>
<dbReference type="PANTHER" id="PTHR10113">
    <property type="entry name" value="PEPTIDE CHAIN RELEASE FACTOR SUBUNIT 1"/>
    <property type="match status" value="1"/>
</dbReference>
<dbReference type="Gene3D" id="3.30.960.10">
    <property type="entry name" value="eRF1 domain 1"/>
    <property type="match status" value="1"/>
</dbReference>
<dbReference type="InterPro" id="IPR029064">
    <property type="entry name" value="Ribosomal_eL30-like_sf"/>
</dbReference>
<comment type="caution">
    <text evidence="5">The sequence shown here is derived from an EMBL/GenBank/DDBJ whole genome shotgun (WGS) entry which is preliminary data.</text>
</comment>
<dbReference type="SUPFAM" id="SSF53137">
    <property type="entry name" value="Translational machinery components"/>
    <property type="match status" value="1"/>
</dbReference>
<keyword evidence="6" id="KW-1185">Reference proteome</keyword>
<evidence type="ECO:0000256" key="3">
    <source>
        <dbReference type="ARBA" id="ARBA00022490"/>
    </source>
</evidence>
<evidence type="ECO:0000256" key="1">
    <source>
        <dbReference type="ARBA" id="ARBA00004496"/>
    </source>
</evidence>
<feature type="domain" description="eRF1/Pelota-like N-terminal" evidence="4">
    <location>
        <begin position="2"/>
        <end position="132"/>
    </location>
</feature>
<reference evidence="5 6" key="1">
    <citation type="journal article" date="2023" name="Insect Mol. Biol.">
        <title>Genome sequencing provides insights into the evolution of gene families encoding plant cell wall-degrading enzymes in longhorned beetles.</title>
        <authorList>
            <person name="Shin N.R."/>
            <person name="Okamura Y."/>
            <person name="Kirsch R."/>
            <person name="Pauchet Y."/>
        </authorList>
    </citation>
    <scope>NUCLEOTIDE SEQUENCE [LARGE SCALE GENOMIC DNA]</scope>
    <source>
        <strain evidence="5">EAD_L_NR</strain>
    </source>
</reference>
<dbReference type="InterPro" id="IPR024049">
    <property type="entry name" value="eRF1_1_sf"/>
</dbReference>
<keyword evidence="3" id="KW-0963">Cytoplasm</keyword>
<dbReference type="AlphaFoldDB" id="A0AAV8VAH1"/>
<dbReference type="Proteomes" id="UP001159042">
    <property type="component" value="Unassembled WGS sequence"/>
</dbReference>